<dbReference type="InterPro" id="IPR011990">
    <property type="entry name" value="TPR-like_helical_dom_sf"/>
</dbReference>
<dbReference type="OrthoDB" id="3349744at2"/>
<dbReference type="Proteomes" id="UP000317940">
    <property type="component" value="Unassembled WGS sequence"/>
</dbReference>
<accession>A0A561UDC3</accession>
<gene>
    <name evidence="1" type="ORF">FHX73_111137</name>
</gene>
<reference evidence="1 2" key="1">
    <citation type="submission" date="2019-06" db="EMBL/GenBank/DDBJ databases">
        <title>Sequencing the genomes of 1000 actinobacteria strains.</title>
        <authorList>
            <person name="Klenk H.-P."/>
        </authorList>
    </citation>
    <scope>NUCLEOTIDE SEQUENCE [LARGE SCALE GENOMIC DNA]</scope>
    <source>
        <strain evidence="1 2">DSM 44826</strain>
    </source>
</reference>
<dbReference type="GO" id="GO:0043531">
    <property type="term" value="F:ADP binding"/>
    <property type="evidence" value="ECO:0007669"/>
    <property type="project" value="InterPro"/>
</dbReference>
<dbReference type="PANTHER" id="PTHR10098:SF106">
    <property type="entry name" value="TETRATRICOPEPTIDE REPEAT PROTEIN 28-LIKE PROTEIN"/>
    <property type="match status" value="1"/>
</dbReference>
<dbReference type="Pfam" id="PF13374">
    <property type="entry name" value="TPR_10"/>
    <property type="match status" value="1"/>
</dbReference>
<sequence>MRQQVLPPVTPVLHDTLRREPHLVGRREEVADLLGLLAPGPGTATPVVVLGMGGIGKTALALATAHTARRARSFTAYYYLDFDGYAAEPAARLTADQAITVLLRNLGLGPREMPADPVARADRYHAELAAWSDRGDSVLLVADNISGWDQVRELLPVRGHRILVTTRTMPATDGEVTVKHLGPLASGPAQEILESQLQARRFAQDPAAKAELAGFCGGLPLALELVVGLLRLEPQLPPRELVERLAQEQERLDELTEAAGAQRDLRTVFGLSVGQLGADEQRLFTLLALAPGDRTGLHAAAALADLSPARTRRLLTRLRAANLLTGDATHHRFHELVRLYARQRDDASISVTDRTAATDRLLDHYTGTARAADSHLDLSKPDDPRFDGRGEALEWLRAEWRQLVAATEFAVLNDRAAHGRDLGRAVSTFLEWETLWDALQGVVDLRLAAVRRLGDREGEAAALRSLGTVLDRRHRFAEAVESHRESLRIARGTGNRDEAGRSLLSLGISLHDSGRYEEARQVFTEALAEYVELGDRHSQAILHHDLGLTLSELGDHRGAVEQYELAVAGYREFDDQYREAMVLRCWGQVLTARQDHAGSLLRNEQSLALSAAADDRAGQAAAHSNISLDLAALGRADEALAQGRAAVDITEGLHDPWLTGQVLANLLAVSAGHERWHEYHDVAERMIEIHRELDVPARVAVGLTFLGRFHIEVSGQPELGMRRLREALENNRAGGTREDEANILTVLAHGHHQLGEVDQAVDGYRRAAELHRALGNEPGLATAIHSLGGCCFINGRLPEAIGAMTEALPLDRRLGRVADEAEAHSMLGNAHQQLREFAQAEEHFGIARELHHRVGNRPREAHMLMALGDVCLQTGRPDDAVPRLVEARAAFHALGDQRLEALMLSSLGSAAISTGRHPDAAALFREALDAWLALGDEAEIARCRVALVGLCGTLGDMAEAVRQCELALPLLERLGRTEGAAMARAFLAQQSQQ</sequence>
<evidence type="ECO:0000313" key="1">
    <source>
        <dbReference type="EMBL" id="TWF97357.1"/>
    </source>
</evidence>
<dbReference type="RefSeq" id="WP_145903789.1">
    <property type="nucleotide sequence ID" value="NZ_BAAAMZ010000008.1"/>
</dbReference>
<dbReference type="Gene3D" id="1.25.40.10">
    <property type="entry name" value="Tetratricopeptide repeat domain"/>
    <property type="match status" value="3"/>
</dbReference>
<organism evidence="1 2">
    <name type="scientific">Kitasatospora viridis</name>
    <dbReference type="NCBI Taxonomy" id="281105"/>
    <lineage>
        <taxon>Bacteria</taxon>
        <taxon>Bacillati</taxon>
        <taxon>Actinomycetota</taxon>
        <taxon>Actinomycetes</taxon>
        <taxon>Kitasatosporales</taxon>
        <taxon>Streptomycetaceae</taxon>
        <taxon>Kitasatospora</taxon>
    </lineage>
</organism>
<evidence type="ECO:0000313" key="2">
    <source>
        <dbReference type="Proteomes" id="UP000317940"/>
    </source>
</evidence>
<dbReference type="SUPFAM" id="SSF48452">
    <property type="entry name" value="TPR-like"/>
    <property type="match status" value="3"/>
</dbReference>
<comment type="caution">
    <text evidence="1">The sequence shown here is derived from an EMBL/GenBank/DDBJ whole genome shotgun (WGS) entry which is preliminary data.</text>
</comment>
<dbReference type="AlphaFoldDB" id="A0A561UDC3"/>
<protein>
    <submittedName>
        <fullName evidence="1">NB-ARC domain-containing protein</fullName>
    </submittedName>
</protein>
<dbReference type="PANTHER" id="PTHR10098">
    <property type="entry name" value="RAPSYN-RELATED"/>
    <property type="match status" value="1"/>
</dbReference>
<dbReference type="InterPro" id="IPR027417">
    <property type="entry name" value="P-loop_NTPase"/>
</dbReference>
<dbReference type="SMART" id="SM00028">
    <property type="entry name" value="TPR"/>
    <property type="match status" value="8"/>
</dbReference>
<dbReference type="SUPFAM" id="SSF52540">
    <property type="entry name" value="P-loop containing nucleoside triphosphate hydrolases"/>
    <property type="match status" value="1"/>
</dbReference>
<proteinExistence type="predicted"/>
<dbReference type="EMBL" id="VIWT01000001">
    <property type="protein sequence ID" value="TWF97357.1"/>
    <property type="molecule type" value="Genomic_DNA"/>
</dbReference>
<dbReference type="Pfam" id="PF13424">
    <property type="entry name" value="TPR_12"/>
    <property type="match status" value="3"/>
</dbReference>
<dbReference type="PRINTS" id="PR00364">
    <property type="entry name" value="DISEASERSIST"/>
</dbReference>
<name>A0A561UDC3_9ACTN</name>
<dbReference type="Gene3D" id="3.40.50.300">
    <property type="entry name" value="P-loop containing nucleotide triphosphate hydrolases"/>
    <property type="match status" value="1"/>
</dbReference>
<dbReference type="InterPro" id="IPR019734">
    <property type="entry name" value="TPR_rpt"/>
</dbReference>
<keyword evidence="2" id="KW-1185">Reference proteome</keyword>